<reference evidence="1 2" key="1">
    <citation type="journal article" date="2023" name="bioRxiv">
        <title>High-quality genome assemblies of four members of thePodospora anserinaspecies complex.</title>
        <authorList>
            <person name="Ament-Velasquez S.L."/>
            <person name="Vogan A.A."/>
            <person name="Wallerman O."/>
            <person name="Hartmann F."/>
            <person name="Gautier V."/>
            <person name="Silar P."/>
            <person name="Giraud T."/>
            <person name="Johannesson H."/>
        </authorList>
    </citation>
    <scope>NUCLEOTIDE SEQUENCE [LARGE SCALE GENOMIC DNA]</scope>
    <source>
        <strain evidence="1 2">CBS 411.78</strain>
    </source>
</reference>
<sequence length="108" mass="11993">MANIKTETADEGVTAADPGAIKKAPFSMVESELREILVLAIDRHPAIHPIVQRHLDRLRDSNLGGFQDDFEKTRCEVYACASEPCYSDPKAIGACIKRYFEKLLNVAT</sequence>
<organism evidence="1 2">
    <name type="scientific">Podospora pseudopauciseta</name>
    <dbReference type="NCBI Taxonomy" id="2093780"/>
    <lineage>
        <taxon>Eukaryota</taxon>
        <taxon>Fungi</taxon>
        <taxon>Dikarya</taxon>
        <taxon>Ascomycota</taxon>
        <taxon>Pezizomycotina</taxon>
        <taxon>Sordariomycetes</taxon>
        <taxon>Sordariomycetidae</taxon>
        <taxon>Sordariales</taxon>
        <taxon>Podosporaceae</taxon>
        <taxon>Podospora</taxon>
    </lineage>
</organism>
<dbReference type="EMBL" id="JAFFHB010000002">
    <property type="protein sequence ID" value="KAK4669477.1"/>
    <property type="molecule type" value="Genomic_DNA"/>
</dbReference>
<comment type="caution">
    <text evidence="1">The sequence shown here is derived from an EMBL/GenBank/DDBJ whole genome shotgun (WGS) entry which is preliminary data.</text>
</comment>
<evidence type="ECO:0000313" key="1">
    <source>
        <dbReference type="EMBL" id="KAK4669477.1"/>
    </source>
</evidence>
<accession>A0ABR0HNI3</accession>
<protein>
    <submittedName>
        <fullName evidence="1">Uncharacterized protein</fullName>
    </submittedName>
</protein>
<name>A0ABR0HNI3_9PEZI</name>
<gene>
    <name evidence="1" type="ORF">QC763_0032930</name>
</gene>
<proteinExistence type="predicted"/>
<dbReference type="Proteomes" id="UP001326199">
    <property type="component" value="Unassembled WGS sequence"/>
</dbReference>
<dbReference type="GeneID" id="87925523"/>
<evidence type="ECO:0000313" key="2">
    <source>
        <dbReference type="Proteomes" id="UP001326199"/>
    </source>
</evidence>
<dbReference type="RefSeq" id="XP_062768147.1">
    <property type="nucleotide sequence ID" value="XM_062905534.1"/>
</dbReference>
<keyword evidence="2" id="KW-1185">Reference proteome</keyword>